<dbReference type="PANTHER" id="PTHR10720">
    <property type="entry name" value="HEME OXYGENASE"/>
    <property type="match status" value="1"/>
</dbReference>
<dbReference type="GO" id="GO:0006979">
    <property type="term" value="P:response to oxidative stress"/>
    <property type="evidence" value="ECO:0007669"/>
    <property type="project" value="TreeGrafter"/>
</dbReference>
<dbReference type="InterPro" id="IPR002051">
    <property type="entry name" value="Haem_Oase"/>
</dbReference>
<dbReference type="PRINTS" id="PR00088">
    <property type="entry name" value="HAEMOXYGNASE"/>
</dbReference>
<dbReference type="CDD" id="cd19165">
    <property type="entry name" value="HemeO"/>
    <property type="match status" value="1"/>
</dbReference>
<keyword evidence="2 5" id="KW-0479">Metal-binding</keyword>
<dbReference type="InterPro" id="IPR016084">
    <property type="entry name" value="Haem_Oase-like_multi-hlx"/>
</dbReference>
<dbReference type="Gene3D" id="1.20.910.10">
    <property type="entry name" value="Heme oxygenase-like"/>
    <property type="match status" value="1"/>
</dbReference>
<evidence type="ECO:0000256" key="3">
    <source>
        <dbReference type="ARBA" id="ARBA00023004"/>
    </source>
</evidence>
<evidence type="ECO:0000256" key="5">
    <source>
        <dbReference type="PIRSR" id="PIRSR000343-2"/>
    </source>
</evidence>
<dbReference type="EMBL" id="UETB01000002">
    <property type="protein sequence ID" value="SSA39218.1"/>
    <property type="molecule type" value="Genomic_DNA"/>
</dbReference>
<keyword evidence="1 4" id="KW-0349">Heme</keyword>
<protein>
    <submittedName>
        <fullName evidence="6">Heme oxygenase</fullName>
    </submittedName>
</protein>
<dbReference type="GO" id="GO:0004392">
    <property type="term" value="F:heme oxygenase (decyclizing) activity"/>
    <property type="evidence" value="ECO:0007669"/>
    <property type="project" value="InterPro"/>
</dbReference>
<keyword evidence="3 5" id="KW-0408">Iron</keyword>
<proteinExistence type="predicted"/>
<feature type="binding site" description="axial binding residue" evidence="5">
    <location>
        <position position="23"/>
    </location>
    <ligand>
        <name>heme b</name>
        <dbReference type="ChEBI" id="CHEBI:60344"/>
    </ligand>
    <ligandPart>
        <name>Fe</name>
        <dbReference type="ChEBI" id="CHEBI:18248"/>
    </ligandPart>
</feature>
<evidence type="ECO:0000256" key="2">
    <source>
        <dbReference type="ARBA" id="ARBA00022723"/>
    </source>
</evidence>
<feature type="binding site" evidence="4">
    <location>
        <position position="130"/>
    </location>
    <ligand>
        <name>heme b</name>
        <dbReference type="ChEBI" id="CHEBI:60344"/>
    </ligand>
</feature>
<dbReference type="SUPFAM" id="SSF48613">
    <property type="entry name" value="Heme oxygenase-like"/>
    <property type="match status" value="1"/>
</dbReference>
<dbReference type="GO" id="GO:0042167">
    <property type="term" value="P:heme catabolic process"/>
    <property type="evidence" value="ECO:0007669"/>
    <property type="project" value="TreeGrafter"/>
</dbReference>
<accession>A0A2Y9A750</accession>
<evidence type="ECO:0000256" key="1">
    <source>
        <dbReference type="ARBA" id="ARBA00022617"/>
    </source>
</evidence>
<evidence type="ECO:0000313" key="6">
    <source>
        <dbReference type="EMBL" id="SSA39218.1"/>
    </source>
</evidence>
<organism evidence="6 7">
    <name type="scientific">Georgenia satyanarayanai</name>
    <dbReference type="NCBI Taxonomy" id="860221"/>
    <lineage>
        <taxon>Bacteria</taxon>
        <taxon>Bacillati</taxon>
        <taxon>Actinomycetota</taxon>
        <taxon>Actinomycetes</taxon>
        <taxon>Micrococcales</taxon>
        <taxon>Bogoriellaceae</taxon>
        <taxon>Georgenia</taxon>
    </lineage>
</organism>
<keyword evidence="7" id="KW-1185">Reference proteome</keyword>
<gene>
    <name evidence="6" type="ORF">SAMN05216184_102138</name>
</gene>
<dbReference type="Proteomes" id="UP000250222">
    <property type="component" value="Unassembled WGS sequence"/>
</dbReference>
<name>A0A2Y9A750_9MICO</name>
<dbReference type="AlphaFoldDB" id="A0A2Y9A750"/>
<dbReference type="OrthoDB" id="5493802at2"/>
<dbReference type="RefSeq" id="WP_110851474.1">
    <property type="nucleotide sequence ID" value="NZ_QKLZ01000002.1"/>
</dbReference>
<sequence length="217" mass="23588">MSAPSLVTDSLSAQLRERTRAAHERAESVPFITDLMHGRLDRGAYADLAAQQYGIYVALEAAGAELVGAPRGSNLVFADLTRTPSIEADLAYLYGGHWRERIDVLPAARAYAERIAQVAGDLPRYAAHAYTRYLGDLSGGQAIKRLVQRHYGLGEEGVAFYTFTGIAKPKVFKDEYREQLDALALSPLEIETAVDESNVAFELSTALFAALGGRHSA</sequence>
<dbReference type="PIRSF" id="PIRSF000343">
    <property type="entry name" value="Haem_Oase"/>
    <property type="match status" value="1"/>
</dbReference>
<reference evidence="6 7" key="1">
    <citation type="submission" date="2016-10" db="EMBL/GenBank/DDBJ databases">
        <authorList>
            <person name="Cai Z."/>
        </authorList>
    </citation>
    <scope>NUCLEOTIDE SEQUENCE [LARGE SCALE GENOMIC DNA]</scope>
    <source>
        <strain evidence="6 7">CGMCC 1.10826</strain>
    </source>
</reference>
<dbReference type="GO" id="GO:0046872">
    <property type="term" value="F:metal ion binding"/>
    <property type="evidence" value="ECO:0007669"/>
    <property type="project" value="UniProtKB-KW"/>
</dbReference>
<dbReference type="PANTHER" id="PTHR10720:SF0">
    <property type="entry name" value="HEME OXYGENASE"/>
    <property type="match status" value="1"/>
</dbReference>
<evidence type="ECO:0000256" key="4">
    <source>
        <dbReference type="PIRSR" id="PIRSR000343-1"/>
    </source>
</evidence>
<feature type="binding site" evidence="4">
    <location>
        <position position="177"/>
    </location>
    <ligand>
        <name>heme b</name>
        <dbReference type="ChEBI" id="CHEBI:60344"/>
    </ligand>
</feature>
<feature type="binding site" evidence="4">
    <location>
        <position position="16"/>
    </location>
    <ligand>
        <name>heme b</name>
        <dbReference type="ChEBI" id="CHEBI:60344"/>
    </ligand>
</feature>
<evidence type="ECO:0000313" key="7">
    <source>
        <dbReference type="Proteomes" id="UP000250222"/>
    </source>
</evidence>
<dbReference type="InterPro" id="IPR016053">
    <property type="entry name" value="Haem_Oase-like"/>
</dbReference>
<dbReference type="Pfam" id="PF01126">
    <property type="entry name" value="Heme_oxygenase"/>
    <property type="match status" value="1"/>
</dbReference>
<dbReference type="GO" id="GO:0020037">
    <property type="term" value="F:heme binding"/>
    <property type="evidence" value="ECO:0007669"/>
    <property type="project" value="TreeGrafter"/>
</dbReference>
<dbReference type="GO" id="GO:0006788">
    <property type="term" value="P:heme oxidation"/>
    <property type="evidence" value="ECO:0007669"/>
    <property type="project" value="InterPro"/>
</dbReference>